<name>A0A931MDV1_9BURK</name>
<keyword evidence="3" id="KW-1185">Reference proteome</keyword>
<dbReference type="InterPro" id="IPR050483">
    <property type="entry name" value="CoA-transferase_III_domain"/>
</dbReference>
<dbReference type="PANTHER" id="PTHR48207:SF3">
    <property type="entry name" value="SUCCINATE--HYDROXYMETHYLGLUTARATE COA-TRANSFERASE"/>
    <property type="match status" value="1"/>
</dbReference>
<dbReference type="InterPro" id="IPR023606">
    <property type="entry name" value="CoA-Trfase_III_dom_1_sf"/>
</dbReference>
<proteinExistence type="predicted"/>
<dbReference type="Gene3D" id="3.40.50.10540">
    <property type="entry name" value="Crotonobetainyl-coa:carnitine coa-transferase, domain 1"/>
    <property type="match status" value="2"/>
</dbReference>
<comment type="caution">
    <text evidence="2">The sequence shown here is derived from an EMBL/GenBank/DDBJ whole genome shotgun (WGS) entry which is preliminary data.</text>
</comment>
<dbReference type="PANTHER" id="PTHR48207">
    <property type="entry name" value="SUCCINATE--HYDROXYMETHYLGLUTARATE COA-TRANSFERASE"/>
    <property type="match status" value="1"/>
</dbReference>
<dbReference type="EMBL" id="JADWYS010000001">
    <property type="protein sequence ID" value="MBG9386432.1"/>
    <property type="molecule type" value="Genomic_DNA"/>
</dbReference>
<gene>
    <name evidence="2" type="ORF">I5803_00215</name>
</gene>
<sequence>MTETAAKPAAPGALSGVRVLDLSSGIAGPFGARLLGDFGADVIKVEPPAGDPSRQMAPLVPGATQGEASLMFQYLNWNKRGIVLDLAHQSSHAQLRQLVERSDIVIESFAPGTLATWGIAVETLMQWNPRLVVTSVTDFGQSGPYAGFKGSDLVHQAMAGIMQISGSADKPPLKHGLNQAGLCAGLNTAYVSLAALHCALADGVGEHVDLSIHECLASELLMCETYYTYMGAVQSRRLPVQDPFAGGPVPTRDGFISIQSGGPTPLEGYADVFGDEAFRSPRFTNSAQRAANVEAFRELVERSARDRSAKELFLEGSRRRMLMGMVQGAPELLACEQLAAREFFGKIDHPATGEHRFPTQMARLSGTPTSVRRRSPMRGEHQREVFDELSHLPSRAVAGAKPGKPRLPLEGLRVLDLSTVVAVPYMAALLGDLGAEVIKIESPVRLDQTRRGVFTTYLDGDSGEGAINRSGIFQLLNRNKRGISLDMSTEAGREVFRDLVATADIVVENFTPRVMRGWGLHYDELKKINPALVMLSNTGYGATGPWSPFPSQGTTLEATMGISAFSGYRGERPWKVGQSYPDFIACWMGLTAIFAALHALRATGQGQWIDLSMYQVGAALVPEPLLQYQVDGTQPQRIGNEHERFVPSNAYPVKGDDRWVALTVETDAQWRALCGAMHRADLAATFGTAASRIAHREEIDAAMGEWLRGQDAFDAMRIVQSLGIACGPVLNSRDLLTNEHLAARGFYERVMHPQPMGLRPMMSRPYRWAFRAPHVHKRAPAYAEDNRAVLREVAGYTDERIESLIAARVVCDEPNIMKPSEAMGIAQLRQLRAICDVDADYREKLRIL</sequence>
<dbReference type="GO" id="GO:0008410">
    <property type="term" value="F:CoA-transferase activity"/>
    <property type="evidence" value="ECO:0007669"/>
    <property type="project" value="TreeGrafter"/>
</dbReference>
<accession>A0A931MDV1</accession>
<evidence type="ECO:0000313" key="2">
    <source>
        <dbReference type="EMBL" id="MBG9386432.1"/>
    </source>
</evidence>
<dbReference type="RefSeq" id="WP_196984421.1">
    <property type="nucleotide sequence ID" value="NZ_JADWYS010000001.1"/>
</dbReference>
<evidence type="ECO:0000313" key="3">
    <source>
        <dbReference type="Proteomes" id="UP000651050"/>
    </source>
</evidence>
<organism evidence="2 3">
    <name type="scientific">Caenimonas aquaedulcis</name>
    <dbReference type="NCBI Taxonomy" id="2793270"/>
    <lineage>
        <taxon>Bacteria</taxon>
        <taxon>Pseudomonadati</taxon>
        <taxon>Pseudomonadota</taxon>
        <taxon>Betaproteobacteria</taxon>
        <taxon>Burkholderiales</taxon>
        <taxon>Comamonadaceae</taxon>
        <taxon>Caenimonas</taxon>
    </lineage>
</organism>
<dbReference type="Gene3D" id="3.30.1540.10">
    <property type="entry name" value="formyl-coa transferase, domain 3"/>
    <property type="match status" value="2"/>
</dbReference>
<dbReference type="Proteomes" id="UP000651050">
    <property type="component" value="Unassembled WGS sequence"/>
</dbReference>
<dbReference type="AlphaFoldDB" id="A0A931MDV1"/>
<keyword evidence="1 2" id="KW-0808">Transferase</keyword>
<evidence type="ECO:0000256" key="1">
    <source>
        <dbReference type="ARBA" id="ARBA00022679"/>
    </source>
</evidence>
<dbReference type="SUPFAM" id="SSF89796">
    <property type="entry name" value="CoA-transferase family III (CaiB/BaiF)"/>
    <property type="match status" value="2"/>
</dbReference>
<dbReference type="Pfam" id="PF02515">
    <property type="entry name" value="CoA_transf_3"/>
    <property type="match status" value="2"/>
</dbReference>
<reference evidence="2" key="1">
    <citation type="submission" date="2020-11" db="EMBL/GenBank/DDBJ databases">
        <title>Bacterial whole genome sequence for Caenimonas sp. DR4.4.</title>
        <authorList>
            <person name="Le V."/>
            <person name="Ko S.-R."/>
            <person name="Ahn C.-Y."/>
            <person name="Oh H.-M."/>
        </authorList>
    </citation>
    <scope>NUCLEOTIDE SEQUENCE</scope>
    <source>
        <strain evidence="2">DR4.4</strain>
    </source>
</reference>
<dbReference type="InterPro" id="IPR044855">
    <property type="entry name" value="CoA-Trfase_III_dom3_sf"/>
</dbReference>
<dbReference type="InterPro" id="IPR003673">
    <property type="entry name" value="CoA-Trfase_fam_III"/>
</dbReference>
<protein>
    <submittedName>
        <fullName evidence="2">CoA transferase</fullName>
    </submittedName>
</protein>